<evidence type="ECO:0000313" key="3">
    <source>
        <dbReference type="Proteomes" id="UP001189624"/>
    </source>
</evidence>
<proteinExistence type="predicted"/>
<reference evidence="2" key="1">
    <citation type="submission" date="2023-10" db="EMBL/GenBank/DDBJ databases">
        <authorList>
            <person name="Domelevo Entfellner J.-B."/>
        </authorList>
    </citation>
    <scope>NUCLEOTIDE SEQUENCE</scope>
</reference>
<dbReference type="Proteomes" id="UP001189624">
    <property type="component" value="Chromosome 1"/>
</dbReference>
<evidence type="ECO:0000256" key="1">
    <source>
        <dbReference type="SAM" id="MobiDB-lite"/>
    </source>
</evidence>
<gene>
    <name evidence="2" type="ORF">AYBTSS11_LOCUS2556</name>
</gene>
<name>A0AA86RPT4_9FABA</name>
<sequence length="313" mass="34491">MGSGLPITVGSGFMVVVPLGVKPKPQFIYFIISLPNKSATAEAGGGILSIVQNEILEVQEHITSCSKQKQGIEKQSIKVKMQSRLAEATRRASCSLSSTTRFNIQRGFCSGTRSRTADPEIHSGELEAGPKVRRGQPQGISTNDNAKNAEIAETERNASRGHEMLKSPKSPCEPSTKLKSAGVNQPLDPIIQQKREHSWKGFEEVSCAGLDGTPWLEDENKGEKDNKDYYKHHKASPLSEIEFVDSRKPISRASDKTVDSGRGTDVIGWLPEQMETAEETLLRAAERWRQQAMRGDPDAPHSRVLRALRGEDF</sequence>
<organism evidence="2 3">
    <name type="scientific">Sphenostylis stenocarpa</name>
    <dbReference type="NCBI Taxonomy" id="92480"/>
    <lineage>
        <taxon>Eukaryota</taxon>
        <taxon>Viridiplantae</taxon>
        <taxon>Streptophyta</taxon>
        <taxon>Embryophyta</taxon>
        <taxon>Tracheophyta</taxon>
        <taxon>Spermatophyta</taxon>
        <taxon>Magnoliopsida</taxon>
        <taxon>eudicotyledons</taxon>
        <taxon>Gunneridae</taxon>
        <taxon>Pentapetalae</taxon>
        <taxon>rosids</taxon>
        <taxon>fabids</taxon>
        <taxon>Fabales</taxon>
        <taxon>Fabaceae</taxon>
        <taxon>Papilionoideae</taxon>
        <taxon>50 kb inversion clade</taxon>
        <taxon>NPAAA clade</taxon>
        <taxon>indigoferoid/millettioid clade</taxon>
        <taxon>Phaseoleae</taxon>
        <taxon>Sphenostylis</taxon>
    </lineage>
</organism>
<dbReference type="PANTHER" id="PTHR35985:SF1">
    <property type="entry name" value="OS07G0675200 PROTEIN"/>
    <property type="match status" value="1"/>
</dbReference>
<accession>A0AA86RPT4</accession>
<evidence type="ECO:0000313" key="2">
    <source>
        <dbReference type="EMBL" id="CAJ1876180.1"/>
    </source>
</evidence>
<dbReference type="Gramene" id="rna-AYBTSS11_LOCUS2556">
    <property type="protein sequence ID" value="CAJ1876180.1"/>
    <property type="gene ID" value="gene-AYBTSS11_LOCUS2556"/>
</dbReference>
<dbReference type="AlphaFoldDB" id="A0AA86RPT4"/>
<dbReference type="PANTHER" id="PTHR35985">
    <property type="entry name" value="OS07G0675200 PROTEIN"/>
    <property type="match status" value="1"/>
</dbReference>
<dbReference type="EMBL" id="OY731398">
    <property type="protein sequence ID" value="CAJ1876180.1"/>
    <property type="molecule type" value="Genomic_DNA"/>
</dbReference>
<feature type="region of interest" description="Disordered" evidence="1">
    <location>
        <begin position="289"/>
        <end position="313"/>
    </location>
</feature>
<feature type="region of interest" description="Disordered" evidence="1">
    <location>
        <begin position="159"/>
        <end position="182"/>
    </location>
</feature>
<feature type="compositionally biased region" description="Basic and acidic residues" evidence="1">
    <location>
        <begin position="289"/>
        <end position="301"/>
    </location>
</feature>
<keyword evidence="3" id="KW-1185">Reference proteome</keyword>
<protein>
    <submittedName>
        <fullName evidence="2">Uncharacterized protein</fullName>
    </submittedName>
</protein>